<sequence length="51" mass="5893">MGCKLQRKYGFGDYTIFEKQSEIGGAWTSNKYPGIAPNTWNIFRMLLEAME</sequence>
<dbReference type="InterPro" id="IPR036188">
    <property type="entry name" value="FAD/NAD-bd_sf"/>
</dbReference>
<dbReference type="Pfam" id="PF13450">
    <property type="entry name" value="NAD_binding_8"/>
    <property type="match status" value="1"/>
</dbReference>
<dbReference type="AlphaFoldDB" id="H0ELC3"/>
<dbReference type="SUPFAM" id="SSF51905">
    <property type="entry name" value="FAD/NAD(P)-binding domain"/>
    <property type="match status" value="1"/>
</dbReference>
<dbReference type="EMBL" id="AGUE01000076">
    <property type="protein sequence ID" value="EHL00642.1"/>
    <property type="molecule type" value="Genomic_DNA"/>
</dbReference>
<gene>
    <name evidence="1" type="ORF">M7I_3385</name>
</gene>
<evidence type="ECO:0000313" key="1">
    <source>
        <dbReference type="EMBL" id="EHL00642.1"/>
    </source>
</evidence>
<proteinExistence type="predicted"/>
<keyword evidence="2" id="KW-1185">Reference proteome</keyword>
<protein>
    <submittedName>
        <fullName evidence="1">Uncharacterized protein</fullName>
    </submittedName>
</protein>
<dbReference type="OrthoDB" id="3971593at2759"/>
<organism evidence="1 2">
    <name type="scientific">Glarea lozoyensis (strain ATCC 74030 / MF5533)</name>
    <dbReference type="NCBI Taxonomy" id="1104152"/>
    <lineage>
        <taxon>Eukaryota</taxon>
        <taxon>Fungi</taxon>
        <taxon>Dikarya</taxon>
        <taxon>Ascomycota</taxon>
        <taxon>Pezizomycotina</taxon>
        <taxon>Leotiomycetes</taxon>
        <taxon>Helotiales</taxon>
        <taxon>Helotiaceae</taxon>
        <taxon>Glarea</taxon>
    </lineage>
</organism>
<dbReference type="Proteomes" id="UP000005446">
    <property type="component" value="Unassembled WGS sequence"/>
</dbReference>
<accession>H0ELC3</accession>
<evidence type="ECO:0000313" key="2">
    <source>
        <dbReference type="Proteomes" id="UP000005446"/>
    </source>
</evidence>
<reference evidence="1 2" key="1">
    <citation type="journal article" date="2012" name="Eukaryot. Cell">
        <title>Genome sequence of the fungus Glarea lozoyensis: the first genome sequence of a species from the Helotiaceae family.</title>
        <authorList>
            <person name="Youssar L."/>
            <person name="Gruening B.A."/>
            <person name="Erxleben A."/>
            <person name="Guenther S."/>
            <person name="Huettel W."/>
        </authorList>
    </citation>
    <scope>NUCLEOTIDE SEQUENCE [LARGE SCALE GENOMIC DNA]</scope>
    <source>
        <strain evidence="2">ATCC 74030 / MF5533</strain>
    </source>
</reference>
<dbReference type="InParanoid" id="H0ELC3"/>
<comment type="caution">
    <text evidence="1">The sequence shown here is derived from an EMBL/GenBank/DDBJ whole genome shotgun (WGS) entry which is preliminary data.</text>
</comment>
<dbReference type="Gene3D" id="3.50.50.60">
    <property type="entry name" value="FAD/NAD(P)-binding domain"/>
    <property type="match status" value="1"/>
</dbReference>
<dbReference type="HOGENOM" id="CLU_3106530_0_0_1"/>
<name>H0ELC3_GLAL7</name>